<evidence type="ECO:0000313" key="1">
    <source>
        <dbReference type="EMBL" id="KMM72367.1"/>
    </source>
</evidence>
<organism evidence="1 2">
    <name type="scientific">Coccidioides posadasii RMSCC 3488</name>
    <dbReference type="NCBI Taxonomy" id="454284"/>
    <lineage>
        <taxon>Eukaryota</taxon>
        <taxon>Fungi</taxon>
        <taxon>Dikarya</taxon>
        <taxon>Ascomycota</taxon>
        <taxon>Pezizomycotina</taxon>
        <taxon>Eurotiomycetes</taxon>
        <taxon>Eurotiomycetidae</taxon>
        <taxon>Onygenales</taxon>
        <taxon>Onygenaceae</taxon>
        <taxon>Coccidioides</taxon>
    </lineage>
</organism>
<reference evidence="1 2" key="1">
    <citation type="submission" date="2007-06" db="EMBL/GenBank/DDBJ databases">
        <title>The Genome Sequence of Coccidioides posadasii RMSCC_3488.</title>
        <authorList>
            <consortium name="Coccidioides Genome Resources Consortium"/>
            <consortium name="The Broad Institute Genome Sequencing Platform"/>
            <person name="Henn M.R."/>
            <person name="Sykes S."/>
            <person name="Young S."/>
            <person name="Jaffe D."/>
            <person name="Berlin A."/>
            <person name="Alvarez P."/>
            <person name="Butler J."/>
            <person name="Gnerre S."/>
            <person name="Grabherr M."/>
            <person name="Mauceli E."/>
            <person name="Brockman W."/>
            <person name="Kodira C."/>
            <person name="Alvarado L."/>
            <person name="Zeng Q."/>
            <person name="Crawford M."/>
            <person name="Antoine C."/>
            <person name="Devon K."/>
            <person name="Galgiani J."/>
            <person name="Orsborn K."/>
            <person name="Lewis M.L."/>
            <person name="Nusbaum C."/>
            <person name="Galagan J."/>
            <person name="Birren B."/>
        </authorList>
    </citation>
    <scope>NUCLEOTIDE SEQUENCE [LARGE SCALE GENOMIC DNA]</scope>
    <source>
        <strain evidence="1 2">RMSCC 3488</strain>
    </source>
</reference>
<sequence>MKQLGAYGGHKRKIAPIFGFAAVSKAFSASSSINRLVTSLFRSMMPFSTSLVARGQVLLYRYRDCKSMHNVTSPIGPTAVITTASPSRNLLHSLAPKATLKGSSNVQFS</sequence>
<reference evidence="2" key="3">
    <citation type="journal article" date="2010" name="Genome Res.">
        <title>Population genomic sequencing of Coccidioides fungi reveals recent hybridization and transposon control.</title>
        <authorList>
            <person name="Neafsey D.E."/>
            <person name="Barker B.M."/>
            <person name="Sharpton T.J."/>
            <person name="Stajich J.E."/>
            <person name="Park D.J."/>
            <person name="Whiston E."/>
            <person name="Hung C.-Y."/>
            <person name="McMahan C."/>
            <person name="White J."/>
            <person name="Sykes S."/>
            <person name="Heiman D."/>
            <person name="Young S."/>
            <person name="Zeng Q."/>
            <person name="Abouelleil A."/>
            <person name="Aftuck L."/>
            <person name="Bessette D."/>
            <person name="Brown A."/>
            <person name="FitzGerald M."/>
            <person name="Lui A."/>
            <person name="Macdonald J.P."/>
            <person name="Priest M."/>
            <person name="Orbach M.J."/>
            <person name="Galgiani J.N."/>
            <person name="Kirkland T.N."/>
            <person name="Cole G.T."/>
            <person name="Birren B.W."/>
            <person name="Henn M.R."/>
            <person name="Taylor J.W."/>
            <person name="Rounsley S.D."/>
        </authorList>
    </citation>
    <scope>NUCLEOTIDE SEQUENCE [LARGE SCALE GENOMIC DNA]</scope>
    <source>
        <strain evidence="2">RMSCC 3488</strain>
    </source>
</reference>
<protein>
    <submittedName>
        <fullName evidence="1">Uncharacterized protein</fullName>
    </submittedName>
</protein>
<dbReference type="VEuPathDB" id="FungiDB:CPAG_08662"/>
<dbReference type="EMBL" id="DS268114">
    <property type="protein sequence ID" value="KMM72367.1"/>
    <property type="molecule type" value="Genomic_DNA"/>
</dbReference>
<accession>A0A0J6IKA3</accession>
<name>A0A0J6IKA3_COCPO</name>
<dbReference type="AlphaFoldDB" id="A0A0J6IKA3"/>
<reference evidence="2" key="2">
    <citation type="journal article" date="2009" name="Genome Res.">
        <title>Comparative genomic analyses of the human fungal pathogens Coccidioides and their relatives.</title>
        <authorList>
            <person name="Sharpton T.J."/>
            <person name="Stajich J.E."/>
            <person name="Rounsley S.D."/>
            <person name="Gardner M.J."/>
            <person name="Wortman J.R."/>
            <person name="Jordar V.S."/>
            <person name="Maiti R."/>
            <person name="Kodira C.D."/>
            <person name="Neafsey D.E."/>
            <person name="Zeng Q."/>
            <person name="Hung C.-Y."/>
            <person name="McMahan C."/>
            <person name="Muszewska A."/>
            <person name="Grynberg M."/>
            <person name="Mandel M.A."/>
            <person name="Kellner E.M."/>
            <person name="Barker B.M."/>
            <person name="Galgiani J.N."/>
            <person name="Orbach M.J."/>
            <person name="Kirkland T.N."/>
            <person name="Cole G.T."/>
            <person name="Henn M.R."/>
            <person name="Birren B.W."/>
            <person name="Taylor J.W."/>
        </authorList>
    </citation>
    <scope>NUCLEOTIDE SEQUENCE [LARGE SCALE GENOMIC DNA]</scope>
    <source>
        <strain evidence="2">RMSCC 3488</strain>
    </source>
</reference>
<dbReference type="Proteomes" id="UP000054567">
    <property type="component" value="Unassembled WGS sequence"/>
</dbReference>
<evidence type="ECO:0000313" key="2">
    <source>
        <dbReference type="Proteomes" id="UP000054567"/>
    </source>
</evidence>
<proteinExistence type="predicted"/>
<gene>
    <name evidence="1" type="ORF">CPAG_08662</name>
</gene>